<dbReference type="CDD" id="cd01949">
    <property type="entry name" value="GGDEF"/>
    <property type="match status" value="1"/>
</dbReference>
<proteinExistence type="predicted"/>
<gene>
    <name evidence="4" type="ORF">CRV08_00940</name>
</gene>
<dbReference type="Proteomes" id="UP000290172">
    <property type="component" value="Unassembled WGS sequence"/>
</dbReference>
<sequence length="336" mass="37984">MGKYVIACIVNDIQILDGLYNKISRIVDSDYIVESYVNAEQALIGCYNYIIAGNEILITILGNNNSEMTIDKFIVELNKNSPNTKNILFEDVATIDSLKRIINEASIYQIIPKRFDQVDLELIILEAIKQNAVEKRLKDYQRVLESAVERRTKELNDINVKLEILATTDSLSGVNNRRSFYESSGPMIRYSRRENKKLAVLMIDIDKFKMINDIYGHATGDKVIKLMAQKTKGILRKSDIFGRLGGEEFAAVLPNTSERGAMKAAENIRFEVENLEIKSPKNEIVKFTVSIGVTMLHSDDPDLDTILHRADLALYDAKRAGRNRVCLSKTDLNAEA</sequence>
<name>A0A4Q0YHP1_9BACT</name>
<feature type="domain" description="GGDEF" evidence="3">
    <location>
        <begin position="196"/>
        <end position="330"/>
    </location>
</feature>
<dbReference type="AlphaFoldDB" id="A0A4Q0YHP1"/>
<accession>A0A4Q0YHP1</accession>
<evidence type="ECO:0000256" key="2">
    <source>
        <dbReference type="ARBA" id="ARBA00034247"/>
    </source>
</evidence>
<dbReference type="PROSITE" id="PS50887">
    <property type="entry name" value="GGDEF"/>
    <property type="match status" value="1"/>
</dbReference>
<dbReference type="GO" id="GO:0005886">
    <property type="term" value="C:plasma membrane"/>
    <property type="evidence" value="ECO:0007669"/>
    <property type="project" value="TreeGrafter"/>
</dbReference>
<reference evidence="4 5" key="1">
    <citation type="submission" date="2017-10" db="EMBL/GenBank/DDBJ databases">
        <title>Genomics of the genus Arcobacter.</title>
        <authorList>
            <person name="Perez-Cataluna A."/>
            <person name="Figueras M.J."/>
        </authorList>
    </citation>
    <scope>NUCLEOTIDE SEQUENCE [LARGE SCALE GENOMIC DNA]</scope>
    <source>
        <strain evidence="4 5">CECT 8993</strain>
    </source>
</reference>
<evidence type="ECO:0000313" key="4">
    <source>
        <dbReference type="EMBL" id="RXJ70162.1"/>
    </source>
</evidence>
<dbReference type="InterPro" id="IPR000160">
    <property type="entry name" value="GGDEF_dom"/>
</dbReference>
<organism evidence="4 5">
    <name type="scientific">Halarcobacter ebronensis</name>
    <dbReference type="NCBI Taxonomy" id="1462615"/>
    <lineage>
        <taxon>Bacteria</taxon>
        <taxon>Pseudomonadati</taxon>
        <taxon>Campylobacterota</taxon>
        <taxon>Epsilonproteobacteria</taxon>
        <taxon>Campylobacterales</taxon>
        <taxon>Arcobacteraceae</taxon>
        <taxon>Halarcobacter</taxon>
    </lineage>
</organism>
<evidence type="ECO:0000256" key="1">
    <source>
        <dbReference type="ARBA" id="ARBA00012528"/>
    </source>
</evidence>
<protein>
    <recommendedName>
        <fullName evidence="1">diguanylate cyclase</fullName>
        <ecNumber evidence="1">2.7.7.65</ecNumber>
    </recommendedName>
</protein>
<dbReference type="Pfam" id="PF00990">
    <property type="entry name" value="GGDEF"/>
    <property type="match status" value="1"/>
</dbReference>
<dbReference type="EC" id="2.7.7.65" evidence="1"/>
<dbReference type="PANTHER" id="PTHR45138:SF9">
    <property type="entry name" value="DIGUANYLATE CYCLASE DGCM-RELATED"/>
    <property type="match status" value="1"/>
</dbReference>
<dbReference type="RefSeq" id="WP_128978136.1">
    <property type="nucleotide sequence ID" value="NZ_PDKJ01000001.1"/>
</dbReference>
<dbReference type="SUPFAM" id="SSF55073">
    <property type="entry name" value="Nucleotide cyclase"/>
    <property type="match status" value="1"/>
</dbReference>
<comment type="catalytic activity">
    <reaction evidence="2">
        <text>2 GTP = 3',3'-c-di-GMP + 2 diphosphate</text>
        <dbReference type="Rhea" id="RHEA:24898"/>
        <dbReference type="ChEBI" id="CHEBI:33019"/>
        <dbReference type="ChEBI" id="CHEBI:37565"/>
        <dbReference type="ChEBI" id="CHEBI:58805"/>
        <dbReference type="EC" id="2.7.7.65"/>
    </reaction>
</comment>
<dbReference type="EMBL" id="PDKJ01000001">
    <property type="protein sequence ID" value="RXJ70162.1"/>
    <property type="molecule type" value="Genomic_DNA"/>
</dbReference>
<dbReference type="SMART" id="SM00267">
    <property type="entry name" value="GGDEF"/>
    <property type="match status" value="1"/>
</dbReference>
<dbReference type="PANTHER" id="PTHR45138">
    <property type="entry name" value="REGULATORY COMPONENTS OF SENSORY TRANSDUCTION SYSTEM"/>
    <property type="match status" value="1"/>
</dbReference>
<dbReference type="InterPro" id="IPR050469">
    <property type="entry name" value="Diguanylate_Cyclase"/>
</dbReference>
<evidence type="ECO:0000313" key="5">
    <source>
        <dbReference type="Proteomes" id="UP000290172"/>
    </source>
</evidence>
<evidence type="ECO:0000259" key="3">
    <source>
        <dbReference type="PROSITE" id="PS50887"/>
    </source>
</evidence>
<dbReference type="GO" id="GO:1902201">
    <property type="term" value="P:negative regulation of bacterial-type flagellum-dependent cell motility"/>
    <property type="evidence" value="ECO:0007669"/>
    <property type="project" value="TreeGrafter"/>
</dbReference>
<comment type="caution">
    <text evidence="4">The sequence shown here is derived from an EMBL/GenBank/DDBJ whole genome shotgun (WGS) entry which is preliminary data.</text>
</comment>
<dbReference type="NCBIfam" id="TIGR00254">
    <property type="entry name" value="GGDEF"/>
    <property type="match status" value="1"/>
</dbReference>
<dbReference type="InterPro" id="IPR043128">
    <property type="entry name" value="Rev_trsase/Diguanyl_cyclase"/>
</dbReference>
<dbReference type="Gene3D" id="3.30.70.270">
    <property type="match status" value="1"/>
</dbReference>
<dbReference type="GO" id="GO:0052621">
    <property type="term" value="F:diguanylate cyclase activity"/>
    <property type="evidence" value="ECO:0007669"/>
    <property type="project" value="UniProtKB-EC"/>
</dbReference>
<dbReference type="GO" id="GO:0043709">
    <property type="term" value="P:cell adhesion involved in single-species biofilm formation"/>
    <property type="evidence" value="ECO:0007669"/>
    <property type="project" value="TreeGrafter"/>
</dbReference>
<dbReference type="FunFam" id="3.30.70.270:FF:000001">
    <property type="entry name" value="Diguanylate cyclase domain protein"/>
    <property type="match status" value="1"/>
</dbReference>
<dbReference type="InterPro" id="IPR029787">
    <property type="entry name" value="Nucleotide_cyclase"/>
</dbReference>